<dbReference type="eggNOG" id="COG0747">
    <property type="taxonomic scope" value="Bacteria"/>
</dbReference>
<dbReference type="PANTHER" id="PTHR30290:SF9">
    <property type="entry name" value="OLIGOPEPTIDE-BINDING PROTEIN APPA"/>
    <property type="match status" value="1"/>
</dbReference>
<dbReference type="PANTHER" id="PTHR30290">
    <property type="entry name" value="PERIPLASMIC BINDING COMPONENT OF ABC TRANSPORTER"/>
    <property type="match status" value="1"/>
</dbReference>
<dbReference type="Gene3D" id="3.90.76.10">
    <property type="entry name" value="Dipeptide-binding Protein, Domain 1"/>
    <property type="match status" value="1"/>
</dbReference>
<dbReference type="Gene3D" id="3.40.190.10">
    <property type="entry name" value="Periplasmic binding protein-like II"/>
    <property type="match status" value="1"/>
</dbReference>
<dbReference type="GO" id="GO:0030288">
    <property type="term" value="C:outer membrane-bounded periplasmic space"/>
    <property type="evidence" value="ECO:0007669"/>
    <property type="project" value="UniProtKB-ARBA"/>
</dbReference>
<evidence type="ECO:0000256" key="2">
    <source>
        <dbReference type="ARBA" id="ARBA00022448"/>
    </source>
</evidence>
<evidence type="ECO:0000259" key="5">
    <source>
        <dbReference type="Pfam" id="PF00496"/>
    </source>
</evidence>
<dbReference type="AlphaFoldDB" id="I3CE52"/>
<organism evidence="6 7">
    <name type="scientific">Beggiatoa alba B18LD</name>
    <dbReference type="NCBI Taxonomy" id="395493"/>
    <lineage>
        <taxon>Bacteria</taxon>
        <taxon>Pseudomonadati</taxon>
        <taxon>Pseudomonadota</taxon>
        <taxon>Gammaproteobacteria</taxon>
        <taxon>Thiotrichales</taxon>
        <taxon>Thiotrichaceae</taxon>
        <taxon>Beggiatoa</taxon>
    </lineage>
</organism>
<evidence type="ECO:0000256" key="4">
    <source>
        <dbReference type="SAM" id="SignalP"/>
    </source>
</evidence>
<dbReference type="InterPro" id="IPR039424">
    <property type="entry name" value="SBP_5"/>
</dbReference>
<dbReference type="PROSITE" id="PS51257">
    <property type="entry name" value="PROKAR_LIPOPROTEIN"/>
    <property type="match status" value="1"/>
</dbReference>
<dbReference type="GO" id="GO:0015833">
    <property type="term" value="P:peptide transport"/>
    <property type="evidence" value="ECO:0007669"/>
    <property type="project" value="TreeGrafter"/>
</dbReference>
<dbReference type="STRING" id="395493.BegalDRAFT_0991"/>
<dbReference type="EMBL" id="JH600070">
    <property type="protein sequence ID" value="EIJ41895.1"/>
    <property type="molecule type" value="Genomic_DNA"/>
</dbReference>
<feature type="chain" id="PRO_5003668798" evidence="4">
    <location>
        <begin position="19"/>
        <end position="494"/>
    </location>
</feature>
<dbReference type="InterPro" id="IPR000914">
    <property type="entry name" value="SBP_5_dom"/>
</dbReference>
<evidence type="ECO:0000256" key="1">
    <source>
        <dbReference type="ARBA" id="ARBA00005695"/>
    </source>
</evidence>
<dbReference type="InterPro" id="IPR030678">
    <property type="entry name" value="Peptide/Ni-bd"/>
</dbReference>
<feature type="signal peptide" evidence="4">
    <location>
        <begin position="1"/>
        <end position="18"/>
    </location>
</feature>
<evidence type="ECO:0000313" key="7">
    <source>
        <dbReference type="Proteomes" id="UP000005744"/>
    </source>
</evidence>
<dbReference type="PIRSF" id="PIRSF002741">
    <property type="entry name" value="MppA"/>
    <property type="match status" value="1"/>
</dbReference>
<dbReference type="GO" id="GO:0043190">
    <property type="term" value="C:ATP-binding cassette (ABC) transporter complex"/>
    <property type="evidence" value="ECO:0007669"/>
    <property type="project" value="InterPro"/>
</dbReference>
<dbReference type="Pfam" id="PF00496">
    <property type="entry name" value="SBP_bac_5"/>
    <property type="match status" value="1"/>
</dbReference>
<dbReference type="RefSeq" id="WP_002684251.1">
    <property type="nucleotide sequence ID" value="NZ_JH600070.1"/>
</dbReference>
<dbReference type="OrthoDB" id="9801912at2"/>
<keyword evidence="7" id="KW-1185">Reference proteome</keyword>
<evidence type="ECO:0000313" key="6">
    <source>
        <dbReference type="EMBL" id="EIJ41895.1"/>
    </source>
</evidence>
<evidence type="ECO:0000256" key="3">
    <source>
        <dbReference type="ARBA" id="ARBA00022729"/>
    </source>
</evidence>
<comment type="similarity">
    <text evidence="1">Belongs to the bacterial solute-binding protein 5 family.</text>
</comment>
<protein>
    <submittedName>
        <fullName evidence="6">ABC-type dipeptide transport system, periplasmic component</fullName>
    </submittedName>
</protein>
<feature type="domain" description="Solute-binding protein family 5" evidence="5">
    <location>
        <begin position="68"/>
        <end position="405"/>
    </location>
</feature>
<dbReference type="SUPFAM" id="SSF53850">
    <property type="entry name" value="Periplasmic binding protein-like II"/>
    <property type="match status" value="1"/>
</dbReference>
<dbReference type="GO" id="GO:1904680">
    <property type="term" value="F:peptide transmembrane transporter activity"/>
    <property type="evidence" value="ECO:0007669"/>
    <property type="project" value="TreeGrafter"/>
</dbReference>
<reference evidence="6 7" key="1">
    <citation type="submission" date="2011-11" db="EMBL/GenBank/DDBJ databases">
        <title>Improved High-Quality Draft sequence of Beggiatoa alba B18lD.</title>
        <authorList>
            <consortium name="US DOE Joint Genome Institute"/>
            <person name="Lucas S."/>
            <person name="Han J."/>
            <person name="Lapidus A."/>
            <person name="Cheng J.-F."/>
            <person name="Goodwin L."/>
            <person name="Pitluck S."/>
            <person name="Peters L."/>
            <person name="Mikhailova N."/>
            <person name="Held B."/>
            <person name="Detter J.C."/>
            <person name="Han C."/>
            <person name="Tapia R."/>
            <person name="Land M."/>
            <person name="Hauser L."/>
            <person name="Kyrpides N."/>
            <person name="Ivanova N."/>
            <person name="Pagani I."/>
            <person name="Samuel K."/>
            <person name="Teske A."/>
            <person name="Mueller J."/>
            <person name="Woyke T."/>
        </authorList>
    </citation>
    <scope>NUCLEOTIDE SEQUENCE [LARGE SCALE GENOMIC DNA]</scope>
    <source>
        <strain evidence="6 7">B18LD</strain>
    </source>
</reference>
<sequence>MRSIFLLICLCLVFLLTACDTPPPQTLIRFGLAQAPVTLDPRFATDATSSRINRLLYHALIDFDSQFKPIPDLATWEQFSPTHYRFHLGTQGRVFHNGQRLTADDVKATYNYVLTAANASPHRGSLASIQDIQTPDPDTVDFILHKADPLFTGRLGLGIVPASLIAQQHPFNKQPIGSGEFRFLTWAQSSELHLERISDKQQVAFLEVKNPTVRVLKLRRGELDILQDDLPPELIRWLQQQSDIQVNMARGTSFAYLGFNLTDPSTRPLAVRQAIAYALNREAIIHYLFNDAARPASAILDPQHWAGNPQLASYAHNPTKARELLTQAGYSLENPLHLTYKTSNNPFRVRIATVIQQQLAEVGILVSIQTYDWGTFYGDIKSGRFQMFSLSWVGIKNPDIFRYAFHSTSIPPNGANRGRLNDAQIDQLIEQAEQQDTLDAQADYYRQVQARLYDELPYVPLWYENIILVTRPTIQHYTTHDGSFDELIHARLQH</sequence>
<dbReference type="Proteomes" id="UP000005744">
    <property type="component" value="Unassembled WGS sequence"/>
</dbReference>
<accession>I3CE52</accession>
<name>I3CE52_9GAMM</name>
<keyword evidence="2" id="KW-0813">Transport</keyword>
<dbReference type="Gene3D" id="3.10.105.10">
    <property type="entry name" value="Dipeptide-binding Protein, Domain 3"/>
    <property type="match status" value="1"/>
</dbReference>
<keyword evidence="3 4" id="KW-0732">Signal</keyword>
<dbReference type="HOGENOM" id="CLU_017028_7_3_6"/>
<dbReference type="CDD" id="cd00995">
    <property type="entry name" value="PBP2_NikA_DppA_OppA_like"/>
    <property type="match status" value="1"/>
</dbReference>
<proteinExistence type="inferred from homology"/>
<gene>
    <name evidence="6" type="ORF">BegalDRAFT_0991</name>
</gene>